<keyword evidence="2" id="KW-1185">Reference proteome</keyword>
<protein>
    <submittedName>
        <fullName evidence="1">Uncharacterized protein</fullName>
    </submittedName>
</protein>
<accession>A0ABY0DIC3</accession>
<name>A0ABY0DIC3_9BRAD</name>
<gene>
    <name evidence="1" type="ORF">EAS62_20310</name>
</gene>
<reference evidence="1 2" key="1">
    <citation type="submission" date="2018-10" db="EMBL/GenBank/DDBJ databases">
        <title>Bradyrhizobium sp. nov., isolated from effective nodules of peanut in China.</title>
        <authorList>
            <person name="Li Y."/>
        </authorList>
    </citation>
    <scope>NUCLEOTIDE SEQUENCE [LARGE SCALE GENOMIC DNA]</scope>
    <source>
        <strain evidence="1 2">CCBAU 51781</strain>
    </source>
</reference>
<comment type="caution">
    <text evidence="1">The sequence shown here is derived from an EMBL/GenBank/DDBJ whole genome shotgun (WGS) entry which is preliminary data.</text>
</comment>
<evidence type="ECO:0000313" key="1">
    <source>
        <dbReference type="EMBL" id="RXG93043.1"/>
    </source>
</evidence>
<dbReference type="EMBL" id="RDRA01000011">
    <property type="protein sequence ID" value="RXG93043.1"/>
    <property type="molecule type" value="Genomic_DNA"/>
</dbReference>
<organism evidence="1 2">
    <name type="scientific">Bradyrhizobium zhanjiangense</name>
    <dbReference type="NCBI Taxonomy" id="1325107"/>
    <lineage>
        <taxon>Bacteria</taxon>
        <taxon>Pseudomonadati</taxon>
        <taxon>Pseudomonadota</taxon>
        <taxon>Alphaproteobacteria</taxon>
        <taxon>Hyphomicrobiales</taxon>
        <taxon>Nitrobacteraceae</taxon>
        <taxon>Bradyrhizobium</taxon>
    </lineage>
</organism>
<proteinExistence type="predicted"/>
<dbReference type="Proteomes" id="UP000289946">
    <property type="component" value="Unassembled WGS sequence"/>
</dbReference>
<evidence type="ECO:0000313" key="2">
    <source>
        <dbReference type="Proteomes" id="UP000289946"/>
    </source>
</evidence>
<sequence>MFTAGDHCDRETIIVVEEATSGPFRATAPFLSKGRVPLFAILARAPSARASLALRVDALFVTCGHARRPSRR</sequence>